<dbReference type="Proteomes" id="UP000178892">
    <property type="component" value="Unassembled WGS sequence"/>
</dbReference>
<dbReference type="InterPro" id="IPR023577">
    <property type="entry name" value="CYTH_domain"/>
</dbReference>
<name>A0A1F5NTW1_9BACT</name>
<accession>A0A1F5NTW1</accession>
<protein>
    <recommendedName>
        <fullName evidence="1">CYTH domain-containing protein</fullName>
    </recommendedName>
</protein>
<comment type="caution">
    <text evidence="2">The sequence shown here is derived from an EMBL/GenBank/DDBJ whole genome shotgun (WGS) entry which is preliminary data.</text>
</comment>
<feature type="domain" description="CYTH" evidence="1">
    <location>
        <begin position="4"/>
        <end position="212"/>
    </location>
</feature>
<reference evidence="2 3" key="1">
    <citation type="journal article" date="2016" name="Nat. Commun.">
        <title>Thousands of microbial genomes shed light on interconnected biogeochemical processes in an aquifer system.</title>
        <authorList>
            <person name="Anantharaman K."/>
            <person name="Brown C.T."/>
            <person name="Hug L.A."/>
            <person name="Sharon I."/>
            <person name="Castelle C.J."/>
            <person name="Probst A.J."/>
            <person name="Thomas B.C."/>
            <person name="Singh A."/>
            <person name="Wilkins M.J."/>
            <person name="Karaoz U."/>
            <person name="Brodie E.L."/>
            <person name="Williams K.H."/>
            <person name="Hubbard S.S."/>
            <person name="Banfield J.F."/>
        </authorList>
    </citation>
    <scope>NUCLEOTIDE SEQUENCE [LARGE SCALE GENOMIC DNA]</scope>
</reference>
<dbReference type="Gene3D" id="2.40.320.10">
    <property type="entry name" value="Hypothetical Protein Pfu-838710-001"/>
    <property type="match status" value="1"/>
</dbReference>
<dbReference type="AlphaFoldDB" id="A0A1F5NTW1"/>
<dbReference type="SUPFAM" id="SSF55154">
    <property type="entry name" value="CYTH-like phosphatases"/>
    <property type="match status" value="1"/>
</dbReference>
<sequence length="226" mass="25803">MTQSYEIEIKSLLGSREAAEILVEKMRASGVNFLEFGSHKQLNHYFTTGNTALLHSNTVKYLPEGQKIQFKSICDNATEFSLRTRQADKDVMLVIKASVDDTTSSNGTARMEFEAKTPDLSLDQLDNLVLKSGFGYQAKWSRERREFKYKGLNVTIDKNAGYGYLAEFEAQITDPNMIDTTKAMIRGVMDELGTPELTQERLERMFAFYNANWEDYYGTEKTFTID</sequence>
<evidence type="ECO:0000313" key="2">
    <source>
        <dbReference type="EMBL" id="OGE81107.1"/>
    </source>
</evidence>
<dbReference type="Pfam" id="PF01928">
    <property type="entry name" value="CYTH"/>
    <property type="match status" value="1"/>
</dbReference>
<dbReference type="InterPro" id="IPR033469">
    <property type="entry name" value="CYTH-like_dom_sf"/>
</dbReference>
<evidence type="ECO:0000259" key="1">
    <source>
        <dbReference type="PROSITE" id="PS51707"/>
    </source>
</evidence>
<gene>
    <name evidence="2" type="ORF">A2720_01030</name>
</gene>
<proteinExistence type="predicted"/>
<dbReference type="PROSITE" id="PS51707">
    <property type="entry name" value="CYTH"/>
    <property type="match status" value="1"/>
</dbReference>
<dbReference type="EMBL" id="MFEL01000010">
    <property type="protein sequence ID" value="OGE81107.1"/>
    <property type="molecule type" value="Genomic_DNA"/>
</dbReference>
<organism evidence="2 3">
    <name type="scientific">Candidatus Doudnabacteria bacterium RIFCSPHIGHO2_01_FULL_46_24</name>
    <dbReference type="NCBI Taxonomy" id="1817825"/>
    <lineage>
        <taxon>Bacteria</taxon>
        <taxon>Candidatus Doudnaibacteriota</taxon>
    </lineage>
</organism>
<evidence type="ECO:0000313" key="3">
    <source>
        <dbReference type="Proteomes" id="UP000178892"/>
    </source>
</evidence>
<dbReference type="STRING" id="1817825.A2720_01030"/>